<gene>
    <name evidence="1" type="ORF">XVE_4755</name>
</gene>
<organism evidence="1 2">
    <name type="scientific">Xanthomonas vesicatoria ATCC 35937</name>
    <dbReference type="NCBI Taxonomy" id="925775"/>
    <lineage>
        <taxon>Bacteria</taxon>
        <taxon>Pseudomonadati</taxon>
        <taxon>Pseudomonadota</taxon>
        <taxon>Gammaproteobacteria</taxon>
        <taxon>Lysobacterales</taxon>
        <taxon>Lysobacteraceae</taxon>
        <taxon>Xanthomonas</taxon>
    </lineage>
</organism>
<evidence type="ECO:0000313" key="1">
    <source>
        <dbReference type="EMBL" id="EGD07071.1"/>
    </source>
</evidence>
<reference evidence="1 2" key="1">
    <citation type="journal article" date="2011" name="BMC Genomics">
        <title>Comparative genomics reveals diversity among xanthomonads infecting tomato and pepper.</title>
        <authorList>
            <person name="Potnis N."/>
            <person name="Krasileva K."/>
            <person name="Chow V."/>
            <person name="Almeida N.F."/>
            <person name="Patil P.B."/>
            <person name="Ryan R.P."/>
            <person name="Sharlach M."/>
            <person name="Behlau F."/>
            <person name="Dow J.M."/>
            <person name="Momol M.T."/>
            <person name="White F.F."/>
            <person name="Preston J.F."/>
            <person name="Vinatzer B.A."/>
            <person name="Koebnik R."/>
            <person name="Setubal J.C."/>
            <person name="Norman D.J."/>
            <person name="Staskawicz B.J."/>
            <person name="Jones J.B."/>
        </authorList>
    </citation>
    <scope>NUCLEOTIDE SEQUENCE [LARGE SCALE GENOMIC DNA]</scope>
    <source>
        <strain evidence="1 2">ATCC 35937</strain>
    </source>
</reference>
<dbReference type="AlphaFoldDB" id="F0BKE1"/>
<comment type="caution">
    <text evidence="1">The sequence shown here is derived from an EMBL/GenBank/DDBJ whole genome shotgun (WGS) entry which is preliminary data.</text>
</comment>
<protein>
    <submittedName>
        <fullName evidence="1">Uncharacterized protein</fullName>
    </submittedName>
</protein>
<proteinExistence type="predicted"/>
<accession>F0BKE1</accession>
<dbReference type="EMBL" id="AEQV01000253">
    <property type="protein sequence ID" value="EGD07071.1"/>
    <property type="molecule type" value="Genomic_DNA"/>
</dbReference>
<sequence length="58" mass="6471">MIQRRVLAAAHETVRERGPAAVRIHLRTYCQVLDHLIFAVGIGTTSMVAKGLMIKPWS</sequence>
<dbReference type="Proteomes" id="UP000003299">
    <property type="component" value="Unassembled WGS sequence"/>
</dbReference>
<name>F0BKE1_9XANT</name>
<evidence type="ECO:0000313" key="2">
    <source>
        <dbReference type="Proteomes" id="UP000003299"/>
    </source>
</evidence>